<gene>
    <name evidence="2" type="ORF">DEO72_LG11g2018</name>
</gene>
<evidence type="ECO:0000313" key="3">
    <source>
        <dbReference type="Proteomes" id="UP000501690"/>
    </source>
</evidence>
<name>A0A4D6NMF7_VIGUN</name>
<dbReference type="EMBL" id="CP039355">
    <property type="protein sequence ID" value="QCE15010.1"/>
    <property type="molecule type" value="Genomic_DNA"/>
</dbReference>
<evidence type="ECO:0000256" key="1">
    <source>
        <dbReference type="SAM" id="MobiDB-lite"/>
    </source>
</evidence>
<protein>
    <submittedName>
        <fullName evidence="2">Uncharacterized protein</fullName>
    </submittedName>
</protein>
<feature type="region of interest" description="Disordered" evidence="1">
    <location>
        <begin position="1"/>
        <end position="33"/>
    </location>
</feature>
<evidence type="ECO:0000313" key="2">
    <source>
        <dbReference type="EMBL" id="QCE15010.1"/>
    </source>
</evidence>
<dbReference type="AlphaFoldDB" id="A0A4D6NMF7"/>
<accession>A0A4D6NMF7</accession>
<dbReference type="Proteomes" id="UP000501690">
    <property type="component" value="Linkage Group LG11"/>
</dbReference>
<reference evidence="2 3" key="1">
    <citation type="submission" date="2019-04" db="EMBL/GenBank/DDBJ databases">
        <title>An improved genome assembly and genetic linkage map for asparagus bean, Vigna unguiculata ssp. sesquipedialis.</title>
        <authorList>
            <person name="Xia Q."/>
            <person name="Zhang R."/>
            <person name="Dong Y."/>
        </authorList>
    </citation>
    <scope>NUCLEOTIDE SEQUENCE [LARGE SCALE GENOMIC DNA]</scope>
    <source>
        <tissue evidence="2">Leaf</tissue>
    </source>
</reference>
<feature type="compositionally biased region" description="Polar residues" evidence="1">
    <location>
        <begin position="20"/>
        <end position="30"/>
    </location>
</feature>
<organism evidence="2 3">
    <name type="scientific">Vigna unguiculata</name>
    <name type="common">Cowpea</name>
    <dbReference type="NCBI Taxonomy" id="3917"/>
    <lineage>
        <taxon>Eukaryota</taxon>
        <taxon>Viridiplantae</taxon>
        <taxon>Streptophyta</taxon>
        <taxon>Embryophyta</taxon>
        <taxon>Tracheophyta</taxon>
        <taxon>Spermatophyta</taxon>
        <taxon>Magnoliopsida</taxon>
        <taxon>eudicotyledons</taxon>
        <taxon>Gunneridae</taxon>
        <taxon>Pentapetalae</taxon>
        <taxon>rosids</taxon>
        <taxon>fabids</taxon>
        <taxon>Fabales</taxon>
        <taxon>Fabaceae</taxon>
        <taxon>Papilionoideae</taxon>
        <taxon>50 kb inversion clade</taxon>
        <taxon>NPAAA clade</taxon>
        <taxon>indigoferoid/millettioid clade</taxon>
        <taxon>Phaseoleae</taxon>
        <taxon>Vigna</taxon>
    </lineage>
</organism>
<proteinExistence type="predicted"/>
<keyword evidence="3" id="KW-1185">Reference proteome</keyword>
<sequence length="65" mass="7248">MSRDSPRPFYARGRPGDQLSFEQTSVSLRQGESRLSKNVQRSLLCVSSSRLGEGSSPERESFSPE</sequence>